<feature type="domain" description="Rhodopsin" evidence="7">
    <location>
        <begin position="46"/>
        <end position="261"/>
    </location>
</feature>
<evidence type="ECO:0000313" key="9">
    <source>
        <dbReference type="Proteomes" id="UP000800235"/>
    </source>
</evidence>
<dbReference type="Pfam" id="PF20684">
    <property type="entry name" value="Fung_rhodopsin"/>
    <property type="match status" value="1"/>
</dbReference>
<keyword evidence="3 6" id="KW-1133">Transmembrane helix</keyword>
<keyword evidence="2 6" id="KW-0812">Transmembrane</keyword>
<keyword evidence="9" id="KW-1185">Reference proteome</keyword>
<feature type="transmembrane region" description="Helical" evidence="6">
    <location>
        <begin position="192"/>
        <end position="218"/>
    </location>
</feature>
<evidence type="ECO:0000256" key="2">
    <source>
        <dbReference type="ARBA" id="ARBA00022692"/>
    </source>
</evidence>
<proteinExistence type="inferred from homology"/>
<evidence type="ECO:0000256" key="1">
    <source>
        <dbReference type="ARBA" id="ARBA00004141"/>
    </source>
</evidence>
<feature type="transmembrane region" description="Helical" evidence="6">
    <location>
        <begin position="112"/>
        <end position="133"/>
    </location>
</feature>
<evidence type="ECO:0000259" key="7">
    <source>
        <dbReference type="Pfam" id="PF20684"/>
    </source>
</evidence>
<comment type="caution">
    <text evidence="8">The sequence shown here is derived from an EMBL/GenBank/DDBJ whole genome shotgun (WGS) entry which is preliminary data.</text>
</comment>
<dbReference type="AlphaFoldDB" id="A0A9P4NSR7"/>
<dbReference type="GO" id="GO:0016020">
    <property type="term" value="C:membrane"/>
    <property type="evidence" value="ECO:0007669"/>
    <property type="project" value="UniProtKB-SubCell"/>
</dbReference>
<name>A0A9P4NSR7_9PEZI</name>
<feature type="transmembrane region" description="Helical" evidence="6">
    <location>
        <begin position="225"/>
        <end position="249"/>
    </location>
</feature>
<gene>
    <name evidence="8" type="ORF">EJ08DRAFT_588269</name>
</gene>
<dbReference type="PANTHER" id="PTHR33048">
    <property type="entry name" value="PTH11-LIKE INTEGRAL MEMBRANE PROTEIN (AFU_ORTHOLOGUE AFUA_5G11245)"/>
    <property type="match status" value="1"/>
</dbReference>
<reference evidence="8" key="1">
    <citation type="journal article" date="2020" name="Stud. Mycol.">
        <title>101 Dothideomycetes genomes: a test case for predicting lifestyles and emergence of pathogens.</title>
        <authorList>
            <person name="Haridas S."/>
            <person name="Albert R."/>
            <person name="Binder M."/>
            <person name="Bloem J."/>
            <person name="Labutti K."/>
            <person name="Salamov A."/>
            <person name="Andreopoulos B."/>
            <person name="Baker S."/>
            <person name="Barry K."/>
            <person name="Bills G."/>
            <person name="Bluhm B."/>
            <person name="Cannon C."/>
            <person name="Castanera R."/>
            <person name="Culley D."/>
            <person name="Daum C."/>
            <person name="Ezra D."/>
            <person name="Gonzalez J."/>
            <person name="Henrissat B."/>
            <person name="Kuo A."/>
            <person name="Liang C."/>
            <person name="Lipzen A."/>
            <person name="Lutzoni F."/>
            <person name="Magnuson J."/>
            <person name="Mondo S."/>
            <person name="Nolan M."/>
            <person name="Ohm R."/>
            <person name="Pangilinan J."/>
            <person name="Park H.-J."/>
            <person name="Ramirez L."/>
            <person name="Alfaro M."/>
            <person name="Sun H."/>
            <person name="Tritt A."/>
            <person name="Yoshinaga Y."/>
            <person name="Zwiers L.-H."/>
            <person name="Turgeon B."/>
            <person name="Goodwin S."/>
            <person name="Spatafora J."/>
            <person name="Crous P."/>
            <person name="Grigoriev I."/>
        </authorList>
    </citation>
    <scope>NUCLEOTIDE SEQUENCE</scope>
    <source>
        <strain evidence="8">CBS 130266</strain>
    </source>
</reference>
<evidence type="ECO:0000256" key="5">
    <source>
        <dbReference type="ARBA" id="ARBA00038359"/>
    </source>
</evidence>
<evidence type="ECO:0000256" key="3">
    <source>
        <dbReference type="ARBA" id="ARBA00022989"/>
    </source>
</evidence>
<keyword evidence="4 6" id="KW-0472">Membrane</keyword>
<feature type="transmembrane region" description="Helical" evidence="6">
    <location>
        <begin position="62"/>
        <end position="83"/>
    </location>
</feature>
<evidence type="ECO:0000256" key="6">
    <source>
        <dbReference type="SAM" id="Phobius"/>
    </source>
</evidence>
<dbReference type="InterPro" id="IPR052337">
    <property type="entry name" value="SAT4-like"/>
</dbReference>
<protein>
    <recommendedName>
        <fullName evidence="7">Rhodopsin domain-containing protein</fullName>
    </recommendedName>
</protein>
<dbReference type="Proteomes" id="UP000800235">
    <property type="component" value="Unassembled WGS sequence"/>
</dbReference>
<organism evidence="8 9">
    <name type="scientific">Tothia fuscella</name>
    <dbReference type="NCBI Taxonomy" id="1048955"/>
    <lineage>
        <taxon>Eukaryota</taxon>
        <taxon>Fungi</taxon>
        <taxon>Dikarya</taxon>
        <taxon>Ascomycota</taxon>
        <taxon>Pezizomycotina</taxon>
        <taxon>Dothideomycetes</taxon>
        <taxon>Pleosporomycetidae</taxon>
        <taxon>Venturiales</taxon>
        <taxon>Cylindrosympodiaceae</taxon>
        <taxon>Tothia</taxon>
    </lineage>
</organism>
<dbReference type="PANTHER" id="PTHR33048:SF129">
    <property type="entry name" value="INTEGRAL MEMBRANE PROTEIN-RELATED"/>
    <property type="match status" value="1"/>
</dbReference>
<feature type="transmembrane region" description="Helical" evidence="6">
    <location>
        <begin position="145"/>
        <end position="172"/>
    </location>
</feature>
<evidence type="ECO:0000256" key="4">
    <source>
        <dbReference type="ARBA" id="ARBA00023136"/>
    </source>
</evidence>
<accession>A0A9P4NSR7</accession>
<dbReference type="OrthoDB" id="4525788at2759"/>
<sequence length="284" mass="32533">MVIYTLEIIINADFPTPNWVDPVTRGPALYYVNSVFLCLATLSVALRLYTRIWIRNWFGWDDAFVVIALVRICAVTACVFLGYHEFGWDRHIYDIPYDKIQATGQTYYAVKLLWPVASCSVRLSIACLYYRLLKHCELDKFRWILHLNTGFIVAVLFVQMFTSAFACCRPVYDIWVWPRPSNPNCLDDDAAILAGAVLNTVSEFIMAALPIPAVFYLGVRGRQRWAVISILSIGFLVSIVGAVRIFFIWKAFTSLDQSWWAAPHVRNSSPKSAHIHSLNYSRYL</sequence>
<dbReference type="EMBL" id="MU007035">
    <property type="protein sequence ID" value="KAF2431007.1"/>
    <property type="molecule type" value="Genomic_DNA"/>
</dbReference>
<dbReference type="InterPro" id="IPR049326">
    <property type="entry name" value="Rhodopsin_dom_fungi"/>
</dbReference>
<comment type="subcellular location">
    <subcellularLocation>
        <location evidence="1">Membrane</location>
        <topology evidence="1">Multi-pass membrane protein</topology>
    </subcellularLocation>
</comment>
<comment type="similarity">
    <text evidence="5">Belongs to the SAT4 family.</text>
</comment>
<evidence type="ECO:0000313" key="8">
    <source>
        <dbReference type="EMBL" id="KAF2431007.1"/>
    </source>
</evidence>
<feature type="transmembrane region" description="Helical" evidence="6">
    <location>
        <begin position="28"/>
        <end position="50"/>
    </location>
</feature>